<protein>
    <recommendedName>
        <fullName evidence="2">Secretion system C-terminal sorting domain-containing protein</fullName>
    </recommendedName>
</protein>
<evidence type="ECO:0000313" key="3">
    <source>
        <dbReference type="EMBL" id="OGF13000.1"/>
    </source>
</evidence>
<gene>
    <name evidence="3" type="ORF">A2024_01890</name>
</gene>
<evidence type="ECO:0000256" key="1">
    <source>
        <dbReference type="SAM" id="SignalP"/>
    </source>
</evidence>
<keyword evidence="1" id="KW-0732">Signal</keyword>
<evidence type="ECO:0000313" key="4">
    <source>
        <dbReference type="Proteomes" id="UP000177230"/>
    </source>
</evidence>
<dbReference type="Pfam" id="PF18962">
    <property type="entry name" value="Por_Secre_tail"/>
    <property type="match status" value="1"/>
</dbReference>
<evidence type="ECO:0000259" key="2">
    <source>
        <dbReference type="Pfam" id="PF18962"/>
    </source>
</evidence>
<feature type="chain" id="PRO_5009520720" description="Secretion system C-terminal sorting domain-containing protein" evidence="1">
    <location>
        <begin position="22"/>
        <end position="700"/>
    </location>
</feature>
<feature type="domain" description="Secretion system C-terminal sorting" evidence="2">
    <location>
        <begin position="624"/>
        <end position="698"/>
    </location>
</feature>
<dbReference type="EMBL" id="MFFM01000027">
    <property type="protein sequence ID" value="OGF13000.1"/>
    <property type="molecule type" value="Genomic_DNA"/>
</dbReference>
<dbReference type="AlphaFoldDB" id="A0A1F5REV0"/>
<accession>A0A1F5REV0</accession>
<name>A0A1F5REV0_9BACT</name>
<organism evidence="3 4">
    <name type="scientific">Candidatus Edwardsbacteria bacterium GWF2_54_11</name>
    <dbReference type="NCBI Taxonomy" id="1817851"/>
    <lineage>
        <taxon>Bacteria</taxon>
        <taxon>Candidatus Edwardsiibacteriota</taxon>
    </lineage>
</organism>
<dbReference type="InterPro" id="IPR026444">
    <property type="entry name" value="Secre_tail"/>
</dbReference>
<proteinExistence type="predicted"/>
<feature type="signal peptide" evidence="1">
    <location>
        <begin position="1"/>
        <end position="21"/>
    </location>
</feature>
<dbReference type="Gene3D" id="2.60.40.4070">
    <property type="match status" value="1"/>
</dbReference>
<dbReference type="Proteomes" id="UP000177230">
    <property type="component" value="Unassembled WGS sequence"/>
</dbReference>
<sequence>MKKGLLLFVAIFACFALAAYAAPTQKGIPMEGGSSTAVKAPAAKGPAGSVTIGLMGYADAWRTIAASQGKSIVSNAAGTDIQVVYSEYSGSGGSPSNLTWGYSDDGGSTWNKQTIASNRNSRTYSGLAVDANFTPYIVWQDRTTSAEWPICLAFDEGGYQAGLWSTAINLTDSGDMYLPGMAINDDGAGTFDLFVDAFPHPAFGYDASLYMAHNDAADLSSWVSPWDLSGSWGWNMWVDAPWDDQDAADFTISPDGNTVLAFNEQAEDTINWYYIPMYNLSTDGGNTWSGVTPFAVPGADANGKPYQYKAGGWWYRYDAAWIGDKPYYLYAHADDVWNGIGLYIYFPTTAGDYSAWTCTRISEIPANLNGVTDGDLLGSYADYATLSYDASGNIFATYVGYSPGSNAYADILGVASTDGGQTWLQQVYLTSDGATYDYSFVEAAEYAGGGYVHVLTPPAAMDSLYYQKFATSIYLAAPVRPREIDLAPLLCGVVGGSVGGPIDAVMDTVATDDLYFIWSPAIGLNGQYEVTISKTADWSVAGDNYDYASLLDYNYILPVTGLPSPGVWYYKVRSHFGGEVSPWSEVYDFEYTGTAVNTTDWVNPSGVTGKPTVSNPFVLNQNRPNPVNGNTAISFSLPKAGDYSLKVYNVAGQVVSNISGRGNAGNNTINWNSRAVSNGVYFYQLNAAGSTATRKMVVVK</sequence>
<comment type="caution">
    <text evidence="3">The sequence shown here is derived from an EMBL/GenBank/DDBJ whole genome shotgun (WGS) entry which is preliminary data.</text>
</comment>
<reference evidence="3 4" key="1">
    <citation type="journal article" date="2016" name="Nat. Commun.">
        <title>Thousands of microbial genomes shed light on interconnected biogeochemical processes in an aquifer system.</title>
        <authorList>
            <person name="Anantharaman K."/>
            <person name="Brown C.T."/>
            <person name="Hug L.A."/>
            <person name="Sharon I."/>
            <person name="Castelle C.J."/>
            <person name="Probst A.J."/>
            <person name="Thomas B.C."/>
            <person name="Singh A."/>
            <person name="Wilkins M.J."/>
            <person name="Karaoz U."/>
            <person name="Brodie E.L."/>
            <person name="Williams K.H."/>
            <person name="Hubbard S.S."/>
            <person name="Banfield J.F."/>
        </authorList>
    </citation>
    <scope>NUCLEOTIDE SEQUENCE [LARGE SCALE GENOMIC DNA]</scope>
</reference>
<dbReference type="NCBIfam" id="TIGR04183">
    <property type="entry name" value="Por_Secre_tail"/>
    <property type="match status" value="1"/>
</dbReference>